<evidence type="ECO:0000313" key="1">
    <source>
        <dbReference type="EMBL" id="APL99496.1"/>
    </source>
</evidence>
<dbReference type="InterPro" id="IPR033767">
    <property type="entry name" value="Tail_Gp11"/>
</dbReference>
<sequence>MARLSELDVVNECLATLGDAPLTAMDEDHPMVAPARTGLVREVTKLCSQSWWFNQETNIFIPDATTGFIMIPEDVLSLNTDQTPPYYAIRGRRLYRLHSNEQDPYKFEAPVRLNFLRHVPFEDLPPTAMRLVADRAVLRFQADYDADEDKNSRLERAERESYVFFHAEHIRNVKANMLQSPGVAVKLSNIRPGYGYGRVTP</sequence>
<dbReference type="EMBL" id="KX660669">
    <property type="protein sequence ID" value="APL99496.1"/>
    <property type="molecule type" value="Genomic_DNA"/>
</dbReference>
<keyword evidence="2" id="KW-1185">Reference proteome</keyword>
<dbReference type="Pfam" id="PF17212">
    <property type="entry name" value="Tube"/>
    <property type="match status" value="1"/>
</dbReference>
<dbReference type="OrthoDB" id="8156at10239"/>
<accession>A0A1L5C060</accession>
<evidence type="ECO:0000313" key="2">
    <source>
        <dbReference type="Proteomes" id="UP000225023"/>
    </source>
</evidence>
<protein>
    <submittedName>
        <fullName evidence="1">Putative tail tubular protein A</fullName>
    </submittedName>
</protein>
<reference evidence="2" key="1">
    <citation type="journal article" date="2017" name="Genes (Basel)">
        <title>Genome Analysis of a Novel Broad Host Range Proteobacteria Phage Isolated from a Bioreactor Treating Industrial Wastewater.</title>
        <authorList>
            <person name="de Leeuw M."/>
            <person name="Baron M."/>
            <person name="Brenner A."/>
            <person name="Kushmaro A."/>
        </authorList>
    </citation>
    <scope>NUCLEOTIDE SEQUENCE [LARGE SCALE GENOMIC DNA]</scope>
</reference>
<dbReference type="Proteomes" id="UP000225023">
    <property type="component" value="Segment"/>
</dbReference>
<organism evidence="1 2">
    <name type="scientific">Aquamicrobium phage P14</name>
    <dbReference type="NCBI Taxonomy" id="1927013"/>
    <lineage>
        <taxon>Viruses</taxon>
        <taxon>Duplodnaviria</taxon>
        <taxon>Heunggongvirae</taxon>
        <taxon>Uroviricota</taxon>
        <taxon>Caudoviricetes</taxon>
        <taxon>Autographivirales</taxon>
        <taxon>Autonotataviridae</taxon>
        <taxon>Aqualcavirus</taxon>
        <taxon>Aqualcavirus P14</taxon>
    </lineage>
</organism>
<name>A0A1L5C060_9CAUD</name>
<gene>
    <name evidence="1" type="ORF">BB738_0380</name>
</gene>
<proteinExistence type="predicted"/>